<dbReference type="Proteomes" id="UP000244893">
    <property type="component" value="Unassembled WGS sequence"/>
</dbReference>
<dbReference type="GO" id="GO:0051536">
    <property type="term" value="F:iron-sulfur cluster binding"/>
    <property type="evidence" value="ECO:0007669"/>
    <property type="project" value="InterPro"/>
</dbReference>
<dbReference type="RefSeq" id="WP_116755384.1">
    <property type="nucleotide sequence ID" value="NZ_JBHUEX010000001.1"/>
</dbReference>
<dbReference type="AlphaFoldDB" id="A0A2V1HWQ0"/>
<accession>A0A2V1HWQ0</accession>
<keyword evidence="3" id="KW-1185">Reference proteome</keyword>
<dbReference type="EMBL" id="QEOP01000001">
    <property type="protein sequence ID" value="PVZ95649.1"/>
    <property type="molecule type" value="Genomic_DNA"/>
</dbReference>
<feature type="domain" description="NIF system FeS cluster assembly NifU N-terminal" evidence="1">
    <location>
        <begin position="30"/>
        <end position="85"/>
    </location>
</feature>
<sequence length="151" mass="15716">MGSVRELRRSLLEDHARRRDGYGAPGGDLIGHLRSDTCGDEVTVRVAVSDDAISALGWEGIGCQICTASAAILSGFAPGLRVADLPAAVAVIERVLASDGEADLTDEIAELGFLGGDAEDLESLAGIARYPLRAKCALLPWRALTVAVEAS</sequence>
<dbReference type="InterPro" id="IPR002871">
    <property type="entry name" value="NIF_FeS_clus_asmbl_NifU_N"/>
</dbReference>
<dbReference type="Pfam" id="PF01592">
    <property type="entry name" value="NifU_N"/>
    <property type="match status" value="1"/>
</dbReference>
<dbReference type="CDD" id="cd06664">
    <property type="entry name" value="IscU_like"/>
    <property type="match status" value="1"/>
</dbReference>
<organism evidence="2 3">
    <name type="scientific">Amnibacterium flavum</name>
    <dbReference type="NCBI Taxonomy" id="2173173"/>
    <lineage>
        <taxon>Bacteria</taxon>
        <taxon>Bacillati</taxon>
        <taxon>Actinomycetota</taxon>
        <taxon>Actinomycetes</taxon>
        <taxon>Micrococcales</taxon>
        <taxon>Microbacteriaceae</taxon>
        <taxon>Amnibacterium</taxon>
    </lineage>
</organism>
<dbReference type="OrthoDB" id="9804157at2"/>
<evidence type="ECO:0000313" key="3">
    <source>
        <dbReference type="Proteomes" id="UP000244893"/>
    </source>
</evidence>
<comment type="caution">
    <text evidence="2">The sequence shown here is derived from an EMBL/GenBank/DDBJ whole genome shotgun (WGS) entry which is preliminary data.</text>
</comment>
<dbReference type="GO" id="GO:0016226">
    <property type="term" value="P:iron-sulfur cluster assembly"/>
    <property type="evidence" value="ECO:0007669"/>
    <property type="project" value="InterPro"/>
</dbReference>
<protein>
    <recommendedName>
        <fullName evidence="1">NIF system FeS cluster assembly NifU N-terminal domain-containing protein</fullName>
    </recommendedName>
</protein>
<name>A0A2V1HWQ0_9MICO</name>
<dbReference type="Gene3D" id="3.90.1010.10">
    <property type="match status" value="1"/>
</dbReference>
<gene>
    <name evidence="2" type="ORF">DDQ50_03975</name>
</gene>
<evidence type="ECO:0000313" key="2">
    <source>
        <dbReference type="EMBL" id="PVZ95649.1"/>
    </source>
</evidence>
<dbReference type="GO" id="GO:0005506">
    <property type="term" value="F:iron ion binding"/>
    <property type="evidence" value="ECO:0007669"/>
    <property type="project" value="InterPro"/>
</dbReference>
<dbReference type="SUPFAM" id="SSF82649">
    <property type="entry name" value="SufE/NifU"/>
    <property type="match status" value="1"/>
</dbReference>
<evidence type="ECO:0000259" key="1">
    <source>
        <dbReference type="Pfam" id="PF01592"/>
    </source>
</evidence>
<reference evidence="2 3" key="1">
    <citation type="submission" date="2018-05" db="EMBL/GenBank/DDBJ databases">
        <title>Amnibacterium sp. M8JJ-5, whole genome shotgun sequence.</title>
        <authorList>
            <person name="Tuo L."/>
        </authorList>
    </citation>
    <scope>NUCLEOTIDE SEQUENCE [LARGE SCALE GENOMIC DNA]</scope>
    <source>
        <strain evidence="2 3">M8JJ-5</strain>
    </source>
</reference>
<proteinExistence type="predicted"/>